<proteinExistence type="predicted"/>
<name>A0ABD2B7I5_VESSQ</name>
<feature type="compositionally biased region" description="Low complexity" evidence="1">
    <location>
        <begin position="83"/>
        <end position="94"/>
    </location>
</feature>
<accession>A0ABD2B7I5</accession>
<dbReference type="AlphaFoldDB" id="A0ABD2B7I5"/>
<keyword evidence="2" id="KW-0812">Transmembrane</keyword>
<evidence type="ECO:0000313" key="3">
    <source>
        <dbReference type="EMBL" id="KAL2728697.1"/>
    </source>
</evidence>
<sequence length="174" mass="19482">MASIWYPVRRRTTTNEDRATLEIRKRCSQSRINHNGIVVVVVVAVVVVVVVVVVAVAATGKDRLFILLETLRGGNNGGALVDGGRSSASASGSAVKSELFGAWKDEDENEDEVEVEEEEEEEEEEEKEEVENEGRERCYRADLAGRPFQRGSCFKSFFNFVSYQLELSYDWGPK</sequence>
<feature type="transmembrane region" description="Helical" evidence="2">
    <location>
        <begin position="36"/>
        <end position="58"/>
    </location>
</feature>
<evidence type="ECO:0000256" key="2">
    <source>
        <dbReference type="SAM" id="Phobius"/>
    </source>
</evidence>
<keyword evidence="2" id="KW-1133">Transmembrane helix</keyword>
<gene>
    <name evidence="3" type="ORF">V1478_006329</name>
</gene>
<keyword evidence="4" id="KW-1185">Reference proteome</keyword>
<evidence type="ECO:0000256" key="1">
    <source>
        <dbReference type="SAM" id="MobiDB-lite"/>
    </source>
</evidence>
<dbReference type="EMBL" id="JAUDFV010000132">
    <property type="protein sequence ID" value="KAL2728697.1"/>
    <property type="molecule type" value="Genomic_DNA"/>
</dbReference>
<feature type="region of interest" description="Disordered" evidence="1">
    <location>
        <begin position="83"/>
        <end position="136"/>
    </location>
</feature>
<feature type="compositionally biased region" description="Acidic residues" evidence="1">
    <location>
        <begin position="105"/>
        <end position="131"/>
    </location>
</feature>
<dbReference type="Proteomes" id="UP001607302">
    <property type="component" value="Unassembled WGS sequence"/>
</dbReference>
<keyword evidence="2" id="KW-0472">Membrane</keyword>
<evidence type="ECO:0000313" key="4">
    <source>
        <dbReference type="Proteomes" id="UP001607302"/>
    </source>
</evidence>
<comment type="caution">
    <text evidence="3">The sequence shown here is derived from an EMBL/GenBank/DDBJ whole genome shotgun (WGS) entry which is preliminary data.</text>
</comment>
<reference evidence="3 4" key="1">
    <citation type="journal article" date="2024" name="Ann. Entomol. Soc. Am.">
        <title>Genomic analyses of the southern and eastern yellowjacket wasps (Hymenoptera: Vespidae) reveal evolutionary signatures of social life.</title>
        <authorList>
            <person name="Catto M.A."/>
            <person name="Caine P.B."/>
            <person name="Orr S.E."/>
            <person name="Hunt B.G."/>
            <person name="Goodisman M.A.D."/>
        </authorList>
    </citation>
    <scope>NUCLEOTIDE SEQUENCE [LARGE SCALE GENOMIC DNA]</scope>
    <source>
        <strain evidence="3">233</strain>
        <tissue evidence="3">Head and thorax</tissue>
    </source>
</reference>
<organism evidence="3 4">
    <name type="scientific">Vespula squamosa</name>
    <name type="common">Southern yellow jacket</name>
    <name type="synonym">Wasp</name>
    <dbReference type="NCBI Taxonomy" id="30214"/>
    <lineage>
        <taxon>Eukaryota</taxon>
        <taxon>Metazoa</taxon>
        <taxon>Ecdysozoa</taxon>
        <taxon>Arthropoda</taxon>
        <taxon>Hexapoda</taxon>
        <taxon>Insecta</taxon>
        <taxon>Pterygota</taxon>
        <taxon>Neoptera</taxon>
        <taxon>Endopterygota</taxon>
        <taxon>Hymenoptera</taxon>
        <taxon>Apocrita</taxon>
        <taxon>Aculeata</taxon>
        <taxon>Vespoidea</taxon>
        <taxon>Vespidae</taxon>
        <taxon>Vespinae</taxon>
        <taxon>Vespula</taxon>
    </lineage>
</organism>
<protein>
    <submittedName>
        <fullName evidence="3">Uncharacterized protein</fullName>
    </submittedName>
</protein>